<dbReference type="InterPro" id="IPR037523">
    <property type="entry name" value="VOC_core"/>
</dbReference>
<dbReference type="PROSITE" id="PS51819">
    <property type="entry name" value="VOC"/>
    <property type="match status" value="2"/>
</dbReference>
<dbReference type="SUPFAM" id="SSF54593">
    <property type="entry name" value="Glyoxalase/Bleomycin resistance protein/Dihydroxybiphenyl dioxygenase"/>
    <property type="match status" value="2"/>
</dbReference>
<dbReference type="InterPro" id="IPR029068">
    <property type="entry name" value="Glyas_Bleomycin-R_OHBP_Dase"/>
</dbReference>
<gene>
    <name evidence="2" type="ORF">BJ972_002803</name>
    <name evidence="3" type="ORF">ESP50_14300</name>
</gene>
<dbReference type="AlphaFoldDB" id="A0A4Q2M190"/>
<protein>
    <submittedName>
        <fullName evidence="3">VOC family protein</fullName>
    </submittedName>
</protein>
<dbReference type="Proteomes" id="UP000292686">
    <property type="component" value="Unassembled WGS sequence"/>
</dbReference>
<dbReference type="Pfam" id="PF00903">
    <property type="entry name" value="Glyoxalase"/>
    <property type="match status" value="2"/>
</dbReference>
<dbReference type="Gene3D" id="3.10.180.10">
    <property type="entry name" value="2,3-Dihydroxybiphenyl 1,2-Dioxygenase, domain 1"/>
    <property type="match status" value="2"/>
</dbReference>
<dbReference type="OrthoDB" id="9793039at2"/>
<dbReference type="InterPro" id="IPR004360">
    <property type="entry name" value="Glyas_Fos-R_dOase_dom"/>
</dbReference>
<evidence type="ECO:0000259" key="1">
    <source>
        <dbReference type="PROSITE" id="PS51819"/>
    </source>
</evidence>
<evidence type="ECO:0000313" key="5">
    <source>
        <dbReference type="Proteomes" id="UP000581087"/>
    </source>
</evidence>
<reference evidence="2 5" key="2">
    <citation type="submission" date="2020-07" db="EMBL/GenBank/DDBJ databases">
        <title>Sequencing the genomes of 1000 actinobacteria strains.</title>
        <authorList>
            <person name="Klenk H.-P."/>
        </authorList>
    </citation>
    <scope>NUCLEOTIDE SEQUENCE [LARGE SCALE GENOMIC DNA]</scope>
    <source>
        <strain evidence="2 5">DSM 23870</strain>
    </source>
</reference>
<feature type="domain" description="VOC" evidence="1">
    <location>
        <begin position="11"/>
        <end position="126"/>
    </location>
</feature>
<reference evidence="3 4" key="1">
    <citation type="submission" date="2019-01" db="EMBL/GenBank/DDBJ databases">
        <title>Agromyces.</title>
        <authorList>
            <person name="Li J."/>
        </authorList>
    </citation>
    <scope>NUCLEOTIDE SEQUENCE [LARGE SCALE GENOMIC DNA]</scope>
    <source>
        <strain evidence="3 4">DSM 23870</strain>
    </source>
</reference>
<evidence type="ECO:0000313" key="3">
    <source>
        <dbReference type="EMBL" id="RXZ85655.1"/>
    </source>
</evidence>
<organism evidence="3 4">
    <name type="scientific">Agromyces atrinae</name>
    <dbReference type="NCBI Taxonomy" id="592376"/>
    <lineage>
        <taxon>Bacteria</taxon>
        <taxon>Bacillati</taxon>
        <taxon>Actinomycetota</taxon>
        <taxon>Actinomycetes</taxon>
        <taxon>Micrococcales</taxon>
        <taxon>Microbacteriaceae</taxon>
        <taxon>Agromyces</taxon>
    </lineage>
</organism>
<dbReference type="Proteomes" id="UP000581087">
    <property type="component" value="Unassembled WGS sequence"/>
</dbReference>
<dbReference type="PANTHER" id="PTHR33993:SF10">
    <property type="entry name" value="CONSERVED PROTEIN"/>
    <property type="match status" value="1"/>
</dbReference>
<dbReference type="CDD" id="cd07247">
    <property type="entry name" value="SgaA_N_like"/>
    <property type="match status" value="2"/>
</dbReference>
<dbReference type="InterPro" id="IPR052164">
    <property type="entry name" value="Anthracycline_SecMetBiosynth"/>
</dbReference>
<proteinExistence type="predicted"/>
<comment type="caution">
    <text evidence="3">The sequence shown here is derived from an EMBL/GenBank/DDBJ whole genome shotgun (WGS) entry which is preliminary data.</text>
</comment>
<sequence>MISMDDRVVGAPCWADLMTPDIDQAIDFYTSVFDWTAERGDEATYGGYTTFFRDGEKVAGVMQRQPDDVTPSAWTTYLLTLNAAATTAAIAEAGGTVVFEPMDVPSMGVMGFAIDPSGAAIGYWQPGGHEGWDAYAVPNAVAWNELHTTDFRAATDFYQRAFDWTFTVAGDTDEFRYSNFQHGEQLLAGVMDGSAWLTESTPSAWQLYIGSSDVDATVARALEKGATVVEAPEVTPYGTLAGITDPGGAYLKLRSI</sequence>
<accession>A0A4Q2M190</accession>
<dbReference type="EMBL" id="JACCBI010000001">
    <property type="protein sequence ID" value="NYD68284.1"/>
    <property type="molecule type" value="Genomic_DNA"/>
</dbReference>
<evidence type="ECO:0000313" key="4">
    <source>
        <dbReference type="Proteomes" id="UP000292686"/>
    </source>
</evidence>
<dbReference type="RefSeq" id="WP_129176343.1">
    <property type="nucleotide sequence ID" value="NZ_JACCBI010000001.1"/>
</dbReference>
<name>A0A4Q2M190_9MICO</name>
<evidence type="ECO:0000313" key="2">
    <source>
        <dbReference type="EMBL" id="NYD68284.1"/>
    </source>
</evidence>
<dbReference type="EMBL" id="SDPM01000008">
    <property type="protein sequence ID" value="RXZ85655.1"/>
    <property type="molecule type" value="Genomic_DNA"/>
</dbReference>
<keyword evidence="4" id="KW-1185">Reference proteome</keyword>
<dbReference type="PANTHER" id="PTHR33993">
    <property type="entry name" value="GLYOXALASE-RELATED"/>
    <property type="match status" value="1"/>
</dbReference>
<feature type="domain" description="VOC" evidence="1">
    <location>
        <begin position="140"/>
        <end position="256"/>
    </location>
</feature>